<protein>
    <recommendedName>
        <fullName evidence="3">Cyclic nucleotide-binding protein</fullName>
    </recommendedName>
</protein>
<gene>
    <name evidence="1" type="ORF">BEL05_11860</name>
</gene>
<evidence type="ECO:0008006" key="3">
    <source>
        <dbReference type="Google" id="ProtNLM"/>
    </source>
</evidence>
<reference evidence="1 2" key="1">
    <citation type="submission" date="2016-07" db="EMBL/GenBank/DDBJ databases">
        <title>Whole-genome of two Shewanella species isolated from a digestive organ of sea cucumber Apostichopus japonicus Selenka 1867.</title>
        <authorList>
            <person name="Hong H.-H."/>
            <person name="Choi H."/>
            <person name="Cheon S."/>
            <person name="Oh J.-S."/>
            <person name="Lee H.-G."/>
            <person name="Park C."/>
        </authorList>
    </citation>
    <scope>NUCLEOTIDE SEQUENCE [LARGE SCALE GENOMIC DNA]</scope>
    <source>
        <strain evidence="1 2">CSB03KR</strain>
    </source>
</reference>
<dbReference type="EMBL" id="MCBT01000046">
    <property type="protein sequence ID" value="OEG72945.1"/>
    <property type="molecule type" value="Genomic_DNA"/>
</dbReference>
<dbReference type="Proteomes" id="UP000095230">
    <property type="component" value="Unassembled WGS sequence"/>
</dbReference>
<sequence length="197" mass="22711">MTLVCQLEDFKRYLKQNGLDDSLMATVTGQAKPLRLVADEVLLHQGRRQEFAYFISAGLLKACHYNDKGAPLVKEYYFEQELCFLYGSWLTGELAQYQIEVMQEANVVRLPLALLDDPRLHKVKISLLSQQLIYKEQKEAFLLLHTPEQCYLHLLEHRPIWLDRLNNQQLAYYIGISPVSLSRLKARLAGESNVAVC</sequence>
<comment type="caution">
    <text evidence="1">The sequence shown here is derived from an EMBL/GenBank/DDBJ whole genome shotgun (WGS) entry which is preliminary data.</text>
</comment>
<dbReference type="OrthoDB" id="9798104at2"/>
<organism evidence="1 2">
    <name type="scientific">Shewanella colwelliana</name>
    <name type="common">Alteromonas colwelliana</name>
    <dbReference type="NCBI Taxonomy" id="23"/>
    <lineage>
        <taxon>Bacteria</taxon>
        <taxon>Pseudomonadati</taxon>
        <taxon>Pseudomonadota</taxon>
        <taxon>Gammaproteobacteria</taxon>
        <taxon>Alteromonadales</taxon>
        <taxon>Shewanellaceae</taxon>
        <taxon>Shewanella</taxon>
    </lineage>
</organism>
<accession>A0A1E5IQZ3</accession>
<name>A0A1E5IQZ3_SHECO</name>
<dbReference type="STRING" id="23.BEL05_11860"/>
<dbReference type="SUPFAM" id="SSF51206">
    <property type="entry name" value="cAMP-binding domain-like"/>
    <property type="match status" value="1"/>
</dbReference>
<evidence type="ECO:0000313" key="2">
    <source>
        <dbReference type="Proteomes" id="UP000095230"/>
    </source>
</evidence>
<dbReference type="InterPro" id="IPR014710">
    <property type="entry name" value="RmlC-like_jellyroll"/>
</dbReference>
<dbReference type="AlphaFoldDB" id="A0A1E5IQZ3"/>
<dbReference type="InterPro" id="IPR018490">
    <property type="entry name" value="cNMP-bd_dom_sf"/>
</dbReference>
<dbReference type="Gene3D" id="2.60.120.10">
    <property type="entry name" value="Jelly Rolls"/>
    <property type="match status" value="1"/>
</dbReference>
<proteinExistence type="predicted"/>
<evidence type="ECO:0000313" key="1">
    <source>
        <dbReference type="EMBL" id="OEG72945.1"/>
    </source>
</evidence>